<proteinExistence type="inferred from homology"/>
<dbReference type="PANTHER" id="PTHR33383">
    <property type="entry name" value="MEMBRANE PROTEIN INSERTION EFFICIENCY FACTOR-RELATED"/>
    <property type="match status" value="1"/>
</dbReference>
<evidence type="ECO:0000313" key="1">
    <source>
        <dbReference type="EMBL" id="CAB4839503.1"/>
    </source>
</evidence>
<dbReference type="SMART" id="SM01234">
    <property type="entry name" value="Haemolytic"/>
    <property type="match status" value="1"/>
</dbReference>
<dbReference type="EMBL" id="CAFAZZ010000003">
    <property type="protein sequence ID" value="CAB4839503.1"/>
    <property type="molecule type" value="Genomic_DNA"/>
</dbReference>
<dbReference type="InterPro" id="IPR002696">
    <property type="entry name" value="Membr_insert_effic_factor_YidD"/>
</dbReference>
<organism evidence="1">
    <name type="scientific">freshwater metagenome</name>
    <dbReference type="NCBI Taxonomy" id="449393"/>
    <lineage>
        <taxon>unclassified sequences</taxon>
        <taxon>metagenomes</taxon>
        <taxon>ecological metagenomes</taxon>
    </lineage>
</organism>
<reference evidence="1" key="1">
    <citation type="submission" date="2020-05" db="EMBL/GenBank/DDBJ databases">
        <authorList>
            <person name="Chiriac C."/>
            <person name="Salcher M."/>
            <person name="Ghai R."/>
            <person name="Kavagutti S V."/>
        </authorList>
    </citation>
    <scope>NUCLEOTIDE SEQUENCE</scope>
</reference>
<dbReference type="PANTHER" id="PTHR33383:SF1">
    <property type="entry name" value="MEMBRANE PROTEIN INSERTION EFFICIENCY FACTOR-RELATED"/>
    <property type="match status" value="1"/>
</dbReference>
<gene>
    <name evidence="1" type="ORF">UFOPK3243_00068</name>
</gene>
<accession>A0A6J7B456</accession>
<dbReference type="NCBIfam" id="TIGR00278">
    <property type="entry name" value="membrane protein insertion efficiency factor YidD"/>
    <property type="match status" value="1"/>
</dbReference>
<dbReference type="Pfam" id="PF01809">
    <property type="entry name" value="YidD"/>
    <property type="match status" value="1"/>
</dbReference>
<dbReference type="HAMAP" id="MF_00386">
    <property type="entry name" value="UPF0161_YidD"/>
    <property type="match status" value="1"/>
</dbReference>
<sequence length="95" mass="10733">MRKIFIALARIYQVATSNFTPRCKYYPSCSNYAITAVSRYGFKGIAMTLWRLVRCNPWSQGGVDYVDENLDCADVVNVGRKSEKADNEKELVGAK</sequence>
<dbReference type="AlphaFoldDB" id="A0A6J7B456"/>
<name>A0A6J7B456_9ZZZZ</name>
<protein>
    <submittedName>
        <fullName evidence="1">Unannotated protein</fullName>
    </submittedName>
</protein>